<proteinExistence type="inferred from homology"/>
<keyword evidence="3 7" id="KW-0479">Metal-binding</keyword>
<dbReference type="AlphaFoldDB" id="A0A6M2BR91"/>
<dbReference type="GO" id="GO:0006707">
    <property type="term" value="P:cholesterol catabolic process"/>
    <property type="evidence" value="ECO:0007669"/>
    <property type="project" value="TreeGrafter"/>
</dbReference>
<keyword evidence="5 7" id="KW-0408">Iron</keyword>
<dbReference type="PANTHER" id="PTHR46696:SF4">
    <property type="entry name" value="BIOTIN BIOSYNTHESIS CYTOCHROME P450"/>
    <property type="match status" value="1"/>
</dbReference>
<dbReference type="SUPFAM" id="SSF48264">
    <property type="entry name" value="Cytochrome P450"/>
    <property type="match status" value="1"/>
</dbReference>
<keyword evidence="6 7" id="KW-0503">Monooxygenase</keyword>
<dbReference type="InterPro" id="IPR002397">
    <property type="entry name" value="Cyt_P450_B"/>
</dbReference>
<evidence type="ECO:0000256" key="5">
    <source>
        <dbReference type="ARBA" id="ARBA00023004"/>
    </source>
</evidence>
<dbReference type="Proteomes" id="UP000472676">
    <property type="component" value="Unassembled WGS sequence"/>
</dbReference>
<dbReference type="PRINTS" id="PR00359">
    <property type="entry name" value="BP450"/>
</dbReference>
<evidence type="ECO:0000256" key="7">
    <source>
        <dbReference type="RuleBase" id="RU000461"/>
    </source>
</evidence>
<dbReference type="PROSITE" id="PS00086">
    <property type="entry name" value="CYTOCHROME_P450"/>
    <property type="match status" value="1"/>
</dbReference>
<protein>
    <submittedName>
        <fullName evidence="8">Cytochrome P450</fullName>
    </submittedName>
</protein>
<dbReference type="Pfam" id="PF00067">
    <property type="entry name" value="p450"/>
    <property type="match status" value="1"/>
</dbReference>
<keyword evidence="4 7" id="KW-0560">Oxidoreductase</keyword>
<dbReference type="Gene3D" id="1.10.630.10">
    <property type="entry name" value="Cytochrome P450"/>
    <property type="match status" value="1"/>
</dbReference>
<evidence type="ECO:0000256" key="6">
    <source>
        <dbReference type="ARBA" id="ARBA00023033"/>
    </source>
</evidence>
<dbReference type="PANTHER" id="PTHR46696">
    <property type="entry name" value="P450, PUTATIVE (EUROFUNG)-RELATED"/>
    <property type="match status" value="1"/>
</dbReference>
<keyword evidence="2 7" id="KW-0349">Heme</keyword>
<comment type="similarity">
    <text evidence="1 7">Belongs to the cytochrome P450 family.</text>
</comment>
<keyword evidence="9" id="KW-1185">Reference proteome</keyword>
<evidence type="ECO:0000256" key="3">
    <source>
        <dbReference type="ARBA" id="ARBA00022723"/>
    </source>
</evidence>
<dbReference type="GO" id="GO:0008395">
    <property type="term" value="F:steroid hydroxylase activity"/>
    <property type="evidence" value="ECO:0007669"/>
    <property type="project" value="TreeGrafter"/>
</dbReference>
<evidence type="ECO:0000313" key="8">
    <source>
        <dbReference type="EMBL" id="NGY04850.1"/>
    </source>
</evidence>
<dbReference type="GO" id="GO:0036199">
    <property type="term" value="F:cholest-4-en-3-one 26-monooxygenase activity"/>
    <property type="evidence" value="ECO:0007669"/>
    <property type="project" value="TreeGrafter"/>
</dbReference>
<gene>
    <name evidence="8" type="ORF">G7Y85_08735</name>
</gene>
<organism evidence="8 9">
    <name type="scientific">Solimonas terrae</name>
    <dbReference type="NCBI Taxonomy" id="1396819"/>
    <lineage>
        <taxon>Bacteria</taxon>
        <taxon>Pseudomonadati</taxon>
        <taxon>Pseudomonadota</taxon>
        <taxon>Gammaproteobacteria</taxon>
        <taxon>Nevskiales</taxon>
        <taxon>Nevskiaceae</taxon>
        <taxon>Solimonas</taxon>
    </lineage>
</organism>
<dbReference type="FunFam" id="1.10.630.10:FF:000018">
    <property type="entry name" value="Cytochrome P450 monooxygenase"/>
    <property type="match status" value="1"/>
</dbReference>
<dbReference type="GO" id="GO:0005506">
    <property type="term" value="F:iron ion binding"/>
    <property type="evidence" value="ECO:0007669"/>
    <property type="project" value="InterPro"/>
</dbReference>
<name>A0A6M2BR91_9GAMM</name>
<dbReference type="GO" id="GO:0020037">
    <property type="term" value="F:heme binding"/>
    <property type="evidence" value="ECO:0007669"/>
    <property type="project" value="InterPro"/>
</dbReference>
<evidence type="ECO:0000256" key="2">
    <source>
        <dbReference type="ARBA" id="ARBA00022617"/>
    </source>
</evidence>
<evidence type="ECO:0000256" key="4">
    <source>
        <dbReference type="ARBA" id="ARBA00023002"/>
    </source>
</evidence>
<accession>A0A6M2BR91</accession>
<comment type="caution">
    <text evidence="8">The sequence shown here is derived from an EMBL/GenBank/DDBJ whole genome shotgun (WGS) entry which is preliminary data.</text>
</comment>
<dbReference type="InterPro" id="IPR001128">
    <property type="entry name" value="Cyt_P450"/>
</dbReference>
<reference evidence="8 9" key="1">
    <citation type="journal article" date="2014" name="Int. J. Syst. Evol. Microbiol.">
        <title>Solimonas terrae sp. nov., isolated from soil.</title>
        <authorList>
            <person name="Kim S.J."/>
            <person name="Moon J.Y."/>
            <person name="Weon H.Y."/>
            <person name="Ahn J.H."/>
            <person name="Chen W.M."/>
            <person name="Kwon S.W."/>
        </authorList>
    </citation>
    <scope>NUCLEOTIDE SEQUENCE [LARGE SCALE GENOMIC DNA]</scope>
    <source>
        <strain evidence="8 9">KIS83-12</strain>
    </source>
</reference>
<dbReference type="EMBL" id="JAAMOW010000004">
    <property type="protein sequence ID" value="NGY04850.1"/>
    <property type="molecule type" value="Genomic_DNA"/>
</dbReference>
<evidence type="ECO:0000313" key="9">
    <source>
        <dbReference type="Proteomes" id="UP000472676"/>
    </source>
</evidence>
<dbReference type="RefSeq" id="WP_166255038.1">
    <property type="nucleotide sequence ID" value="NZ_JAAMOW010000004.1"/>
</dbReference>
<evidence type="ECO:0000256" key="1">
    <source>
        <dbReference type="ARBA" id="ARBA00010617"/>
    </source>
</evidence>
<dbReference type="InterPro" id="IPR017972">
    <property type="entry name" value="Cyt_P450_CS"/>
</dbReference>
<dbReference type="InterPro" id="IPR036396">
    <property type="entry name" value="Cyt_P450_sf"/>
</dbReference>
<sequence length="394" mass="44396">MQALRLDPYEHQFHWDPYPTYQALREQDPVHYNEELDLWFLTKWDDVFAAFRDFKRFINTGATSLEKGSTEALPYPMFIFSDPPEHTRVRNLFMPLMTPVAVKALEQYIRERTRALLKPRLAGGRIDFVADLGCFLPMDVISTMTGVPLEDQDRVRGWADDLIAREDKQHALSERNIGGFINMAQYFEAHSAKHAAGPPGRDLLGVMLGAEQAGTMQHPQVVGTLILLAIAGNETTTKLIGNMAYRLWQHPDQRRLLIEDPSLIGNAVEETLRFDGSSQIIVRRAGTDITMRGKTIPEGARIGLCIISANRDADKYPQPDRYDVRRGARDHLAFGLGIHACLGSALARLEARVVFEEILKAMPDYEIDEAGLTRAHNPNVRGFTTVPARFTVQS</sequence>